<keyword evidence="2" id="KW-1185">Reference proteome</keyword>
<organism evidence="1 2">
    <name type="scientific">Paractinoplanes aksuensis</name>
    <dbReference type="NCBI Taxonomy" id="2939490"/>
    <lineage>
        <taxon>Bacteria</taxon>
        <taxon>Bacillati</taxon>
        <taxon>Actinomycetota</taxon>
        <taxon>Actinomycetes</taxon>
        <taxon>Micromonosporales</taxon>
        <taxon>Micromonosporaceae</taxon>
        <taxon>Paractinoplanes</taxon>
    </lineage>
</organism>
<evidence type="ECO:0000313" key="1">
    <source>
        <dbReference type="EMBL" id="MCO8271541.1"/>
    </source>
</evidence>
<proteinExistence type="predicted"/>
<sequence length="114" mass="10625">MVALRVDGEFSEEFAGGGVQGADVEVLDEQGDVGSGVGLADADVAQPAGDAQGDGAGFADPVLADPVVGCGAAGAAGGGFRAGVVGRGGGGPVGQGSVGPAMVVLVDEGVDQSL</sequence>
<dbReference type="RefSeq" id="WP_253237666.1">
    <property type="nucleotide sequence ID" value="NZ_JAMYJR010000013.1"/>
</dbReference>
<reference evidence="1 2" key="1">
    <citation type="submission" date="2022-06" db="EMBL/GenBank/DDBJ databases">
        <title>New Species of the Genus Actinoplanes, ActinopZanes ferrugineus.</title>
        <authorList>
            <person name="Ding P."/>
        </authorList>
    </citation>
    <scope>NUCLEOTIDE SEQUENCE [LARGE SCALE GENOMIC DNA]</scope>
    <source>
        <strain evidence="1 2">TRM88003</strain>
    </source>
</reference>
<comment type="caution">
    <text evidence="1">The sequence shown here is derived from an EMBL/GenBank/DDBJ whole genome shotgun (WGS) entry which is preliminary data.</text>
</comment>
<evidence type="ECO:0000313" key="2">
    <source>
        <dbReference type="Proteomes" id="UP001523369"/>
    </source>
</evidence>
<dbReference type="Proteomes" id="UP001523369">
    <property type="component" value="Unassembled WGS sequence"/>
</dbReference>
<protein>
    <submittedName>
        <fullName evidence="1">Uncharacterized protein</fullName>
    </submittedName>
</protein>
<name>A0ABT1DP65_9ACTN</name>
<accession>A0ABT1DP65</accession>
<gene>
    <name evidence="1" type="ORF">M1L60_13155</name>
</gene>
<dbReference type="EMBL" id="JAMYJR010000013">
    <property type="protein sequence ID" value="MCO8271541.1"/>
    <property type="molecule type" value="Genomic_DNA"/>
</dbReference>